<name>A0A4Y3PQF3_BREPA</name>
<protein>
    <submittedName>
        <fullName evidence="1">Uncharacterized protein</fullName>
    </submittedName>
</protein>
<evidence type="ECO:0000313" key="1">
    <source>
        <dbReference type="EMBL" id="GEB35643.1"/>
    </source>
</evidence>
<gene>
    <name evidence="1" type="ORF">BPA01_52230</name>
</gene>
<evidence type="ECO:0000313" key="2">
    <source>
        <dbReference type="Proteomes" id="UP000316882"/>
    </source>
</evidence>
<keyword evidence="2" id="KW-1185">Reference proteome</keyword>
<dbReference type="EMBL" id="BJMH01000048">
    <property type="protein sequence ID" value="GEB35643.1"/>
    <property type="molecule type" value="Genomic_DNA"/>
</dbReference>
<accession>A0A4Y3PQF3</accession>
<dbReference type="Proteomes" id="UP000316882">
    <property type="component" value="Unassembled WGS sequence"/>
</dbReference>
<sequence length="71" mass="7689">MAATENGMHVYGRKGGWLIGAACYNNGNGRIGKNEIIISYCEVLETNRLIQGAYSQIVLIKSVGSFGFGFE</sequence>
<reference evidence="1 2" key="1">
    <citation type="submission" date="2019-06" db="EMBL/GenBank/DDBJ databases">
        <title>Whole genome shotgun sequence of Brevibacillus parabrevis NBRC 12334.</title>
        <authorList>
            <person name="Hosoyama A."/>
            <person name="Uohara A."/>
            <person name="Ohji S."/>
            <person name="Ichikawa N."/>
        </authorList>
    </citation>
    <scope>NUCLEOTIDE SEQUENCE [LARGE SCALE GENOMIC DNA]</scope>
    <source>
        <strain evidence="1 2">NBRC 12334</strain>
    </source>
</reference>
<dbReference type="AlphaFoldDB" id="A0A4Y3PQF3"/>
<proteinExistence type="predicted"/>
<comment type="caution">
    <text evidence="1">The sequence shown here is derived from an EMBL/GenBank/DDBJ whole genome shotgun (WGS) entry which is preliminary data.</text>
</comment>
<organism evidence="1 2">
    <name type="scientific">Brevibacillus parabrevis</name>
    <dbReference type="NCBI Taxonomy" id="54914"/>
    <lineage>
        <taxon>Bacteria</taxon>
        <taxon>Bacillati</taxon>
        <taxon>Bacillota</taxon>
        <taxon>Bacilli</taxon>
        <taxon>Bacillales</taxon>
        <taxon>Paenibacillaceae</taxon>
        <taxon>Brevibacillus</taxon>
    </lineage>
</organism>